<protein>
    <submittedName>
        <fullName evidence="1">Uncharacterized protein</fullName>
    </submittedName>
</protein>
<gene>
    <name evidence="1" type="ORF">BDD30_3597</name>
</gene>
<organism evidence="1 2">
    <name type="scientific">Photorhabdus asymbiotica</name>
    <dbReference type="NCBI Taxonomy" id="291112"/>
    <lineage>
        <taxon>Bacteria</taxon>
        <taxon>Pseudomonadati</taxon>
        <taxon>Pseudomonadota</taxon>
        <taxon>Gammaproteobacteria</taxon>
        <taxon>Enterobacterales</taxon>
        <taxon>Morganellaceae</taxon>
        <taxon>Photorhabdus</taxon>
    </lineage>
</organism>
<accession>A0ABX9SJF9</accession>
<comment type="caution">
    <text evidence="1">The sequence shown here is derived from an EMBL/GenBank/DDBJ whole genome shotgun (WGS) entry which is preliminary data.</text>
</comment>
<sequence>MERNIFHLTLLLPDYCFITLLELSGEKIEKKTEHY</sequence>
<dbReference type="EMBL" id="RBLJ01000004">
    <property type="protein sequence ID" value="RKS56963.1"/>
    <property type="molecule type" value="Genomic_DNA"/>
</dbReference>
<evidence type="ECO:0000313" key="1">
    <source>
        <dbReference type="EMBL" id="RKS56963.1"/>
    </source>
</evidence>
<proteinExistence type="predicted"/>
<keyword evidence="2" id="KW-1185">Reference proteome</keyword>
<name>A0ABX9SJF9_9GAMM</name>
<evidence type="ECO:0000313" key="2">
    <source>
        <dbReference type="Proteomes" id="UP000280955"/>
    </source>
</evidence>
<reference evidence="1 2" key="1">
    <citation type="submission" date="2018-10" db="EMBL/GenBank/DDBJ databases">
        <title>Genomic Encyclopedia of Archaeal and Bacterial Type Strains, Phase II (KMG-II): from individual species to whole genera.</title>
        <authorList>
            <person name="Goeker M."/>
        </authorList>
    </citation>
    <scope>NUCLEOTIDE SEQUENCE [LARGE SCALE GENOMIC DNA]</scope>
    <source>
        <strain evidence="1 2">DSM 15149</strain>
    </source>
</reference>
<dbReference type="Proteomes" id="UP000280955">
    <property type="component" value="Unassembled WGS sequence"/>
</dbReference>